<protein>
    <submittedName>
        <fullName evidence="1">Uncharacterized protein</fullName>
    </submittedName>
</protein>
<organism evidence="1 2">
    <name type="scientific">Smallanthus sonchifolius</name>
    <dbReference type="NCBI Taxonomy" id="185202"/>
    <lineage>
        <taxon>Eukaryota</taxon>
        <taxon>Viridiplantae</taxon>
        <taxon>Streptophyta</taxon>
        <taxon>Embryophyta</taxon>
        <taxon>Tracheophyta</taxon>
        <taxon>Spermatophyta</taxon>
        <taxon>Magnoliopsida</taxon>
        <taxon>eudicotyledons</taxon>
        <taxon>Gunneridae</taxon>
        <taxon>Pentapetalae</taxon>
        <taxon>asterids</taxon>
        <taxon>campanulids</taxon>
        <taxon>Asterales</taxon>
        <taxon>Asteraceae</taxon>
        <taxon>Asteroideae</taxon>
        <taxon>Heliantheae alliance</taxon>
        <taxon>Millerieae</taxon>
        <taxon>Smallanthus</taxon>
    </lineage>
</organism>
<reference evidence="1 2" key="2">
    <citation type="journal article" date="2022" name="Mol. Ecol. Resour.">
        <title>The genomes of chicory, endive, great burdock and yacon provide insights into Asteraceae paleo-polyploidization history and plant inulin production.</title>
        <authorList>
            <person name="Fan W."/>
            <person name="Wang S."/>
            <person name="Wang H."/>
            <person name="Wang A."/>
            <person name="Jiang F."/>
            <person name="Liu H."/>
            <person name="Zhao H."/>
            <person name="Xu D."/>
            <person name="Zhang Y."/>
        </authorList>
    </citation>
    <scope>NUCLEOTIDE SEQUENCE [LARGE SCALE GENOMIC DNA]</scope>
    <source>
        <strain evidence="2">cv. Yunnan</strain>
        <tissue evidence="1">Leaves</tissue>
    </source>
</reference>
<reference evidence="2" key="1">
    <citation type="journal article" date="2022" name="Mol. Ecol. Resour.">
        <title>The genomes of chicory, endive, great burdock and yacon provide insights into Asteraceae palaeo-polyploidization history and plant inulin production.</title>
        <authorList>
            <person name="Fan W."/>
            <person name="Wang S."/>
            <person name="Wang H."/>
            <person name="Wang A."/>
            <person name="Jiang F."/>
            <person name="Liu H."/>
            <person name="Zhao H."/>
            <person name="Xu D."/>
            <person name="Zhang Y."/>
        </authorList>
    </citation>
    <scope>NUCLEOTIDE SEQUENCE [LARGE SCALE GENOMIC DNA]</scope>
    <source>
        <strain evidence="2">cv. Yunnan</strain>
    </source>
</reference>
<gene>
    <name evidence="1" type="ORF">L1987_16703</name>
</gene>
<keyword evidence="2" id="KW-1185">Reference proteome</keyword>
<comment type="caution">
    <text evidence="1">The sequence shown here is derived from an EMBL/GenBank/DDBJ whole genome shotgun (WGS) entry which is preliminary data.</text>
</comment>
<dbReference type="EMBL" id="CM042023">
    <property type="protein sequence ID" value="KAI3812003.1"/>
    <property type="molecule type" value="Genomic_DNA"/>
</dbReference>
<evidence type="ECO:0000313" key="1">
    <source>
        <dbReference type="EMBL" id="KAI3812003.1"/>
    </source>
</evidence>
<accession>A0ACB9IUU7</accession>
<name>A0ACB9IUU7_9ASTR</name>
<sequence length="243" mass="27500">MKTKIRVYKPASSQENYHFAQKVGDDFIKKYYKVLHRCPEETYKFYKDESTLSRPRDNGMSSITTIKEIEKEIMQSNMSNATIVLLDMHAQDTIARSVIVTKAHSLPSPNTPVEVPPKLDMQYWGPPKIDTPTEDVPEVLEKDQKHKSSSTKEAFDIERGQVEKNPHPSAEEAEKKESYTTIVGKAISQPVPTLASAQDGYRYAFVEFNNPRAAHQAAGSINFDGWECQVEYKKVRIEGGGDN</sequence>
<dbReference type="Proteomes" id="UP001056120">
    <property type="component" value="Linkage Group LG06"/>
</dbReference>
<evidence type="ECO:0000313" key="2">
    <source>
        <dbReference type="Proteomes" id="UP001056120"/>
    </source>
</evidence>
<proteinExistence type="predicted"/>